<proteinExistence type="predicted"/>
<keyword evidence="2" id="KW-0472">Membrane</keyword>
<name>A0A944M691_9GAMM</name>
<dbReference type="AlphaFoldDB" id="A0A944M691"/>
<keyword evidence="2" id="KW-1133">Transmembrane helix</keyword>
<dbReference type="Proteomes" id="UP000770889">
    <property type="component" value="Unassembled WGS sequence"/>
</dbReference>
<gene>
    <name evidence="3" type="ORF">KME65_03255</name>
</gene>
<sequence>MTDPLRQIGKLPMGLFVLLLGLFAIQDPVWANPYQGNMPWQGLPPGQWNFAPPNQRQGGTPSQTQPATSQTPYGAWPSPQYPGYSPQNYYSTQTQPPQLETKLSIENPYVQQSVLLKLSVISQHNLRTATPYVPQSDNFILKQLEGPITYSRTRNGKRQIVNDFHYAVTPIRAGLHALPTISVSGEEEQTGSYSRGNRSFEATTGKPIELGIRESNPESLPWLPAEHLELKISLPKKLKAAAGKPFILATEISAVGIPGEQLPTLEQQLKSDAFRVYREQSRVETDLNQSSNKLFGRRLERFTLVPQYGGDLKLPQLSISWWNTRSHVSQRASIPLQPIAVSGTRRATGLFGSDEESSLFPAGSSSAFWIPLAMVFGVIFGYWLAIWISHRKKGGGQHSPLEPLIGFLQRPMRQMAPAFSPLKTKLRNTTAVLNPATHWPRWRRNLVGMLPLSVRFWFCVRFVDEETDPEVWGYTLRFLANKHLALPPNVPFSVIGKHIHEFHPKADDKKVHVLIHELEQAIYGHNDLDFDRWKEAFKHEIRPSLQLWPRRSSGERGDRRALLPGLNP</sequence>
<evidence type="ECO:0000256" key="2">
    <source>
        <dbReference type="SAM" id="Phobius"/>
    </source>
</evidence>
<comment type="caution">
    <text evidence="3">The sequence shown here is derived from an EMBL/GenBank/DDBJ whole genome shotgun (WGS) entry which is preliminary data.</text>
</comment>
<organism evidence="3 4">
    <name type="scientific">Candidatus Thiodiazotropha taylori</name>
    <dbReference type="NCBI Taxonomy" id="2792791"/>
    <lineage>
        <taxon>Bacteria</taxon>
        <taxon>Pseudomonadati</taxon>
        <taxon>Pseudomonadota</taxon>
        <taxon>Gammaproteobacteria</taxon>
        <taxon>Chromatiales</taxon>
        <taxon>Sedimenticolaceae</taxon>
        <taxon>Candidatus Thiodiazotropha</taxon>
    </lineage>
</organism>
<evidence type="ECO:0000313" key="4">
    <source>
        <dbReference type="Proteomes" id="UP000770889"/>
    </source>
</evidence>
<evidence type="ECO:0000256" key="1">
    <source>
        <dbReference type="SAM" id="MobiDB-lite"/>
    </source>
</evidence>
<protein>
    <submittedName>
        <fullName evidence="3">BatD family protein</fullName>
    </submittedName>
</protein>
<dbReference type="PANTHER" id="PTHR40940">
    <property type="entry name" value="PROTEIN BATD-RELATED"/>
    <property type="match status" value="1"/>
</dbReference>
<dbReference type="EMBL" id="JAHHGM010000002">
    <property type="protein sequence ID" value="MBT2987959.1"/>
    <property type="molecule type" value="Genomic_DNA"/>
</dbReference>
<dbReference type="PANTHER" id="PTHR40940:SF1">
    <property type="entry name" value="PROTEIN BATD"/>
    <property type="match status" value="1"/>
</dbReference>
<dbReference type="InterPro" id="IPR025738">
    <property type="entry name" value="BatD"/>
</dbReference>
<evidence type="ECO:0000313" key="3">
    <source>
        <dbReference type="EMBL" id="MBT2987959.1"/>
    </source>
</evidence>
<feature type="transmembrane region" description="Helical" evidence="2">
    <location>
        <begin position="368"/>
        <end position="388"/>
    </location>
</feature>
<keyword evidence="2" id="KW-0812">Transmembrane</keyword>
<feature type="region of interest" description="Disordered" evidence="1">
    <location>
        <begin position="42"/>
        <end position="78"/>
    </location>
</feature>
<accession>A0A944M691</accession>
<reference evidence="3 4" key="1">
    <citation type="submission" date="2021-05" db="EMBL/GenBank/DDBJ databases">
        <title>Genetic and Functional Diversity in Clade A Lucinid endosymbionts from the Bahamas.</title>
        <authorList>
            <person name="Giani N.M."/>
            <person name="Engel A.S."/>
            <person name="Campbell B.J."/>
        </authorList>
    </citation>
    <scope>NUCLEOTIDE SEQUENCE [LARGE SCALE GENOMIC DNA]</scope>
    <source>
        <strain evidence="3">LUC16012Gg_MoonRockCtena</strain>
    </source>
</reference>
<feature type="compositionally biased region" description="Low complexity" evidence="1">
    <location>
        <begin position="60"/>
        <end position="72"/>
    </location>
</feature>